<evidence type="ECO:0000313" key="2">
    <source>
        <dbReference type="Proteomes" id="UP000887561"/>
    </source>
</evidence>
<organism evidence="2 3">
    <name type="scientific">Meloidogyne javanica</name>
    <name type="common">Root-knot nematode worm</name>
    <dbReference type="NCBI Taxonomy" id="6303"/>
    <lineage>
        <taxon>Eukaryota</taxon>
        <taxon>Metazoa</taxon>
        <taxon>Ecdysozoa</taxon>
        <taxon>Nematoda</taxon>
        <taxon>Chromadorea</taxon>
        <taxon>Rhabditida</taxon>
        <taxon>Tylenchina</taxon>
        <taxon>Tylenchomorpha</taxon>
        <taxon>Tylenchoidea</taxon>
        <taxon>Meloidogynidae</taxon>
        <taxon>Meloidogyninae</taxon>
        <taxon>Meloidogyne</taxon>
        <taxon>Meloidogyne incognita group</taxon>
    </lineage>
</organism>
<name>A0A915LYN8_MELJA</name>
<accession>A0A915LYN8</accession>
<proteinExistence type="predicted"/>
<reference evidence="3" key="1">
    <citation type="submission" date="2022-11" db="UniProtKB">
        <authorList>
            <consortium name="WormBaseParasite"/>
        </authorList>
    </citation>
    <scope>IDENTIFICATION</scope>
</reference>
<keyword evidence="1" id="KW-1133">Transmembrane helix</keyword>
<keyword evidence="1" id="KW-0472">Membrane</keyword>
<dbReference type="Proteomes" id="UP000887561">
    <property type="component" value="Unplaced"/>
</dbReference>
<feature type="transmembrane region" description="Helical" evidence="1">
    <location>
        <begin position="6"/>
        <end position="23"/>
    </location>
</feature>
<feature type="transmembrane region" description="Helical" evidence="1">
    <location>
        <begin position="30"/>
        <end position="49"/>
    </location>
</feature>
<sequence>KTVGWLLPIVAIIASWINCLYVLRKAPCGPYILMMSKILYSFLGMIGEVEANDILDMKEWIANLLLLLFEIITVILLMNLMISLAVGDVNFCIESLHLSEQISFAHRLINVLHRSKTNNVLFVEKNGQRVFSKNVRNIREHYFDVHLSARSEQQKENDGINNDQNGVISVNEQKCYELEINTKGLKLRKEMLSSRKATLLNIEGIIIKFF</sequence>
<keyword evidence="2" id="KW-1185">Reference proteome</keyword>
<dbReference type="AlphaFoldDB" id="A0A915LYN8"/>
<evidence type="ECO:0000256" key="1">
    <source>
        <dbReference type="SAM" id="Phobius"/>
    </source>
</evidence>
<evidence type="ECO:0000313" key="3">
    <source>
        <dbReference type="WBParaSite" id="scaffold2298_cov248.g4615"/>
    </source>
</evidence>
<dbReference type="WBParaSite" id="scaffold2298_cov248.g4615">
    <property type="protein sequence ID" value="scaffold2298_cov248.g4615"/>
    <property type="gene ID" value="scaffold2298_cov248.g4615"/>
</dbReference>
<keyword evidence="1" id="KW-0812">Transmembrane</keyword>
<feature type="transmembrane region" description="Helical" evidence="1">
    <location>
        <begin position="61"/>
        <end position="86"/>
    </location>
</feature>
<protein>
    <submittedName>
        <fullName evidence="3">Uncharacterized protein</fullName>
    </submittedName>
</protein>